<name>A0A5J5FZZ5_9BACL</name>
<dbReference type="Proteomes" id="UP000367750">
    <property type="component" value="Unassembled WGS sequence"/>
</dbReference>
<organism evidence="2 3">
    <name type="scientific">Paenibacillus spiritus</name>
    <dbReference type="NCBI Taxonomy" id="2496557"/>
    <lineage>
        <taxon>Bacteria</taxon>
        <taxon>Bacillati</taxon>
        <taxon>Bacillota</taxon>
        <taxon>Bacilli</taxon>
        <taxon>Bacillales</taxon>
        <taxon>Paenibacillaceae</taxon>
        <taxon>Paenibacillus</taxon>
    </lineage>
</organism>
<reference evidence="2 3" key="1">
    <citation type="submission" date="2019-09" db="EMBL/GenBank/DDBJ databases">
        <title>Bacillus ochoae sp. nov., Paenibacillus whitsoniae sp. nov., Paenibacillus spiritus sp. nov. Isolated from the Mars Exploration Rover during spacecraft assembly.</title>
        <authorList>
            <person name="Seuylemezian A."/>
            <person name="Vaishampayan P."/>
        </authorList>
    </citation>
    <scope>NUCLEOTIDE SEQUENCE [LARGE SCALE GENOMIC DNA]</scope>
    <source>
        <strain evidence="2 3">MER_111</strain>
    </source>
</reference>
<feature type="domain" description="Copper amine oxidase-like N-terminal" evidence="1">
    <location>
        <begin position="86"/>
        <end position="191"/>
    </location>
</feature>
<evidence type="ECO:0000259" key="1">
    <source>
        <dbReference type="Pfam" id="PF07833"/>
    </source>
</evidence>
<dbReference type="SUPFAM" id="SSF55383">
    <property type="entry name" value="Copper amine oxidase, domain N"/>
    <property type="match status" value="2"/>
</dbReference>
<dbReference type="AlphaFoldDB" id="A0A5J5FZZ5"/>
<comment type="caution">
    <text evidence="2">The sequence shown here is derived from an EMBL/GenBank/DDBJ whole genome shotgun (WGS) entry which is preliminary data.</text>
</comment>
<dbReference type="EMBL" id="VYKK01000022">
    <property type="protein sequence ID" value="KAA8999673.1"/>
    <property type="molecule type" value="Genomic_DNA"/>
</dbReference>
<gene>
    <name evidence="2" type="ORF">F4V43_15190</name>
</gene>
<dbReference type="OrthoDB" id="2696313at2"/>
<dbReference type="Pfam" id="PF07833">
    <property type="entry name" value="Cu_amine_oxidN1"/>
    <property type="match status" value="1"/>
</dbReference>
<sequence length="404" mass="43181">MDGYLSPLYPCDKEISMLKPIYRTALGAALSLLLAAAPLAPLPAGEARAARTEAVPTGPAAVAAAHILPAASGRTAGHADVSVRWNGQVLNLSPAPYISNGVTMVPLSMIQKLGSVSAHWQSDEGLVRIWMTRGGVYDFKPGEREVRETAEAGRYPLAAPIAGQGSETMLPLRFIAELAGADVRWNASVRSAEVVTGRTVLAAVPGGGPRLFRIGKKADTFEGMRLEWDGWVKSFPYWKNPVDASHAPVLETGDIGGDQSPEAVIRLNAGWGTGLHLEEVHVIERRSFKEIPVDDPVEAARNRIGSSVSLRGDQVIIRAETPGGGDQISRSASSYGTEAAALDRQKIAFGSIIYYGIEGGRLTARLGGAIGNADFVGEARIVYRYEEGRYKADQATFSFYPSRP</sequence>
<evidence type="ECO:0000313" key="3">
    <source>
        <dbReference type="Proteomes" id="UP000367750"/>
    </source>
</evidence>
<dbReference type="InterPro" id="IPR012854">
    <property type="entry name" value="Cu_amine_oxidase-like_N"/>
</dbReference>
<protein>
    <submittedName>
        <fullName evidence="2">Copper amine oxidase N-terminal domain-containing protein</fullName>
    </submittedName>
</protein>
<dbReference type="InterPro" id="IPR036582">
    <property type="entry name" value="Mao_N_sf"/>
</dbReference>
<accession>A0A5J5FZZ5</accession>
<keyword evidence="3" id="KW-1185">Reference proteome</keyword>
<proteinExistence type="predicted"/>
<evidence type="ECO:0000313" key="2">
    <source>
        <dbReference type="EMBL" id="KAA8999673.1"/>
    </source>
</evidence>